<reference evidence="7 8" key="1">
    <citation type="submission" date="2024-04" db="EMBL/GenBank/DDBJ databases">
        <authorList>
            <person name="Waldvogel A.-M."/>
            <person name="Schoenle A."/>
        </authorList>
    </citation>
    <scope>NUCLEOTIDE SEQUENCE [LARGE SCALE GENOMIC DNA]</scope>
</reference>
<accession>A0AAV2L470</accession>
<dbReference type="InterPro" id="IPR008271">
    <property type="entry name" value="Ser/Thr_kinase_AS"/>
</dbReference>
<dbReference type="PROSITE" id="PS00108">
    <property type="entry name" value="PROTEIN_KINASE_ST"/>
    <property type="match status" value="1"/>
</dbReference>
<sequence length="344" mass="39025">MQSCLKNPPDLRPGSMIRSQANCYQLQEYLDSGVYGTVMKCQNLTAQRPSVLKVLRIQNAGDRWQEEVKILQILAQHQGHNKPIVQWFHSFQASGHFIHEFERLDISLKQFVTQSPNKSLGLREIRPIVSQMAHALSFLKALGIMHNDVKLDNIMLVDHLRKPLSVKLIDFGLASTEKCQGREIQSRAFRAPEVFLGAPVDSAADMWALGIVAVSMFLGRFPLPGHSDEDMMRHIVETVGHCPAAVMDSGLYTIMYYSLSSSGKWEYMFTPLKPEQKVLHRLDDMDRNDRSGRAAVYIEPRDRHAFVHLVKEMLDPNPATRITPAAVMSHPFVSMRHLVRGNQC</sequence>
<evidence type="ECO:0000256" key="3">
    <source>
        <dbReference type="ARBA" id="ARBA00022741"/>
    </source>
</evidence>
<evidence type="ECO:0000313" key="8">
    <source>
        <dbReference type="Proteomes" id="UP001497482"/>
    </source>
</evidence>
<dbReference type="PROSITE" id="PS50011">
    <property type="entry name" value="PROTEIN_KINASE_DOM"/>
    <property type="match status" value="1"/>
</dbReference>
<dbReference type="Proteomes" id="UP001497482">
    <property type="component" value="Chromosome 21"/>
</dbReference>
<evidence type="ECO:0000256" key="5">
    <source>
        <dbReference type="ARBA" id="ARBA00022840"/>
    </source>
</evidence>
<evidence type="ECO:0000256" key="2">
    <source>
        <dbReference type="ARBA" id="ARBA00022679"/>
    </source>
</evidence>
<dbReference type="PANTHER" id="PTHR24058:SF53">
    <property type="entry name" value="HOMEODOMAIN-INTERACTING PROTEIN KINASE 2"/>
    <property type="match status" value="1"/>
</dbReference>
<evidence type="ECO:0000256" key="4">
    <source>
        <dbReference type="ARBA" id="ARBA00022777"/>
    </source>
</evidence>
<dbReference type="InterPro" id="IPR050494">
    <property type="entry name" value="Ser_Thr_dual-spec_kinase"/>
</dbReference>
<gene>
    <name evidence="7" type="ORF">KC01_LOCUS24927</name>
</gene>
<dbReference type="GO" id="GO:0003714">
    <property type="term" value="F:transcription corepressor activity"/>
    <property type="evidence" value="ECO:0007669"/>
    <property type="project" value="TreeGrafter"/>
</dbReference>
<keyword evidence="8" id="KW-1185">Reference proteome</keyword>
<dbReference type="InterPro" id="IPR000719">
    <property type="entry name" value="Prot_kinase_dom"/>
</dbReference>
<dbReference type="GO" id="GO:0004674">
    <property type="term" value="F:protein serine/threonine kinase activity"/>
    <property type="evidence" value="ECO:0007669"/>
    <property type="project" value="UniProtKB-KW"/>
</dbReference>
<proteinExistence type="predicted"/>
<keyword evidence="4" id="KW-0418">Kinase</keyword>
<dbReference type="Gene3D" id="1.10.510.10">
    <property type="entry name" value="Transferase(Phosphotransferase) domain 1"/>
    <property type="match status" value="1"/>
</dbReference>
<dbReference type="GO" id="GO:0005524">
    <property type="term" value="F:ATP binding"/>
    <property type="evidence" value="ECO:0007669"/>
    <property type="project" value="UniProtKB-KW"/>
</dbReference>
<dbReference type="SUPFAM" id="SSF56112">
    <property type="entry name" value="Protein kinase-like (PK-like)"/>
    <property type="match status" value="1"/>
</dbReference>
<feature type="domain" description="Protein kinase" evidence="6">
    <location>
        <begin position="24"/>
        <end position="333"/>
    </location>
</feature>
<dbReference type="GO" id="GO:0004713">
    <property type="term" value="F:protein tyrosine kinase activity"/>
    <property type="evidence" value="ECO:0007669"/>
    <property type="project" value="TreeGrafter"/>
</dbReference>
<protein>
    <recommendedName>
        <fullName evidence="6">Protein kinase domain-containing protein</fullName>
    </recommendedName>
</protein>
<dbReference type="GO" id="GO:0045944">
    <property type="term" value="P:positive regulation of transcription by RNA polymerase II"/>
    <property type="evidence" value="ECO:0007669"/>
    <property type="project" value="TreeGrafter"/>
</dbReference>
<keyword evidence="3" id="KW-0547">Nucleotide-binding</keyword>
<dbReference type="GO" id="GO:0003713">
    <property type="term" value="F:transcription coactivator activity"/>
    <property type="evidence" value="ECO:0007669"/>
    <property type="project" value="TreeGrafter"/>
</dbReference>
<dbReference type="EMBL" id="OZ035843">
    <property type="protein sequence ID" value="CAL1596226.1"/>
    <property type="molecule type" value="Genomic_DNA"/>
</dbReference>
<dbReference type="GO" id="GO:0016605">
    <property type="term" value="C:PML body"/>
    <property type="evidence" value="ECO:0007669"/>
    <property type="project" value="TreeGrafter"/>
</dbReference>
<dbReference type="Gene3D" id="3.30.200.20">
    <property type="entry name" value="Phosphorylase Kinase, domain 1"/>
    <property type="match status" value="1"/>
</dbReference>
<dbReference type="SMART" id="SM00220">
    <property type="entry name" value="S_TKc"/>
    <property type="match status" value="1"/>
</dbReference>
<dbReference type="AlphaFoldDB" id="A0AAV2L470"/>
<dbReference type="GO" id="GO:0005737">
    <property type="term" value="C:cytoplasm"/>
    <property type="evidence" value="ECO:0007669"/>
    <property type="project" value="TreeGrafter"/>
</dbReference>
<dbReference type="Pfam" id="PF00069">
    <property type="entry name" value="Pkinase"/>
    <property type="match status" value="1"/>
</dbReference>
<keyword evidence="1" id="KW-0723">Serine/threonine-protein kinase</keyword>
<dbReference type="GO" id="GO:0042771">
    <property type="term" value="P:intrinsic apoptotic signaling pathway in response to DNA damage by p53 class mediator"/>
    <property type="evidence" value="ECO:0007669"/>
    <property type="project" value="TreeGrafter"/>
</dbReference>
<dbReference type="GO" id="GO:0046332">
    <property type="term" value="F:SMAD binding"/>
    <property type="evidence" value="ECO:0007669"/>
    <property type="project" value="TreeGrafter"/>
</dbReference>
<name>A0AAV2L470_KNICA</name>
<keyword evidence="2" id="KW-0808">Transferase</keyword>
<dbReference type="InterPro" id="IPR011009">
    <property type="entry name" value="Kinase-like_dom_sf"/>
</dbReference>
<dbReference type="PANTHER" id="PTHR24058">
    <property type="entry name" value="DUAL SPECIFICITY PROTEIN KINASE"/>
    <property type="match status" value="1"/>
</dbReference>
<organism evidence="7 8">
    <name type="scientific">Knipowitschia caucasica</name>
    <name type="common">Caucasian dwarf goby</name>
    <name type="synonym">Pomatoschistus caucasicus</name>
    <dbReference type="NCBI Taxonomy" id="637954"/>
    <lineage>
        <taxon>Eukaryota</taxon>
        <taxon>Metazoa</taxon>
        <taxon>Chordata</taxon>
        <taxon>Craniata</taxon>
        <taxon>Vertebrata</taxon>
        <taxon>Euteleostomi</taxon>
        <taxon>Actinopterygii</taxon>
        <taxon>Neopterygii</taxon>
        <taxon>Teleostei</taxon>
        <taxon>Neoteleostei</taxon>
        <taxon>Acanthomorphata</taxon>
        <taxon>Gobiaria</taxon>
        <taxon>Gobiiformes</taxon>
        <taxon>Gobioidei</taxon>
        <taxon>Gobiidae</taxon>
        <taxon>Gobiinae</taxon>
        <taxon>Knipowitschia</taxon>
    </lineage>
</organism>
<evidence type="ECO:0000259" key="6">
    <source>
        <dbReference type="PROSITE" id="PS50011"/>
    </source>
</evidence>
<keyword evidence="5" id="KW-0067">ATP-binding</keyword>
<evidence type="ECO:0000256" key="1">
    <source>
        <dbReference type="ARBA" id="ARBA00022527"/>
    </source>
</evidence>
<dbReference type="GO" id="GO:0007224">
    <property type="term" value="P:smoothened signaling pathway"/>
    <property type="evidence" value="ECO:0007669"/>
    <property type="project" value="TreeGrafter"/>
</dbReference>
<evidence type="ECO:0000313" key="7">
    <source>
        <dbReference type="EMBL" id="CAL1596226.1"/>
    </source>
</evidence>